<dbReference type="InterPro" id="IPR018289">
    <property type="entry name" value="MULE_transposase_dom"/>
</dbReference>
<dbReference type="EMBL" id="JACTNZ010000002">
    <property type="protein sequence ID" value="KAG5562218.1"/>
    <property type="molecule type" value="Genomic_DNA"/>
</dbReference>
<reference evidence="2" key="1">
    <citation type="submission" date="2020-08" db="EMBL/GenBank/DDBJ databases">
        <title>Plant Genome Project.</title>
        <authorList>
            <person name="Zhang R.-G."/>
        </authorList>
    </citation>
    <scope>NUCLEOTIDE SEQUENCE</scope>
    <source>
        <strain evidence="2">WSP0</strain>
        <tissue evidence="2">Leaf</tissue>
    </source>
</reference>
<sequence>MAVKKARAHVYGDYMESFKELSWFVGAFRASNPDSMCVLERHDSEHFKRMFLGFAACKYGFTFCRPILFVDGTFLKSTHNGCLLSACAKDGNQGLYPLCLAVIDSENYENWYWFMEQLNDFLEDGRVLVFVSDRHDGLLQAVKQIFPSSPHSHCLVHLKENLKKRFGGLDNSKKKYLGKRYGELSSNLVECFNNWIKKERSLPITLLFDKIRLKIMEQMSARRSASMKWKGVICPIMEKKFKGLFNVSKTWGEGGEGGGGGGNLNDYVDHYYSVDAFHNTYSKSINPVRTIWKDVSVGSDANVLLPPLCNKRPPGRPRTERIPSTGVKSRKITCGRCGQVGRHNRARCKEPLQH</sequence>
<accession>A0AAV6LD22</accession>
<evidence type="ECO:0000313" key="2">
    <source>
        <dbReference type="EMBL" id="KAG5562218.1"/>
    </source>
</evidence>
<organism evidence="2 3">
    <name type="scientific">Rhododendron griersonianum</name>
    <dbReference type="NCBI Taxonomy" id="479676"/>
    <lineage>
        <taxon>Eukaryota</taxon>
        <taxon>Viridiplantae</taxon>
        <taxon>Streptophyta</taxon>
        <taxon>Embryophyta</taxon>
        <taxon>Tracheophyta</taxon>
        <taxon>Spermatophyta</taxon>
        <taxon>Magnoliopsida</taxon>
        <taxon>eudicotyledons</taxon>
        <taxon>Gunneridae</taxon>
        <taxon>Pentapetalae</taxon>
        <taxon>asterids</taxon>
        <taxon>Ericales</taxon>
        <taxon>Ericaceae</taxon>
        <taxon>Ericoideae</taxon>
        <taxon>Rhodoreae</taxon>
        <taxon>Rhododendron</taxon>
    </lineage>
</organism>
<protein>
    <recommendedName>
        <fullName evidence="1">MULE transposase domain-containing protein</fullName>
    </recommendedName>
</protein>
<gene>
    <name evidence="2" type="ORF">RHGRI_005079</name>
</gene>
<proteinExistence type="predicted"/>
<dbReference type="AlphaFoldDB" id="A0AAV6LD22"/>
<dbReference type="PANTHER" id="PTHR31973">
    <property type="entry name" value="POLYPROTEIN, PUTATIVE-RELATED"/>
    <property type="match status" value="1"/>
</dbReference>
<keyword evidence="3" id="KW-1185">Reference proteome</keyword>
<evidence type="ECO:0000259" key="1">
    <source>
        <dbReference type="Pfam" id="PF10551"/>
    </source>
</evidence>
<evidence type="ECO:0000313" key="3">
    <source>
        <dbReference type="Proteomes" id="UP000823749"/>
    </source>
</evidence>
<dbReference type="Pfam" id="PF10551">
    <property type="entry name" value="MULE"/>
    <property type="match status" value="1"/>
</dbReference>
<dbReference type="Proteomes" id="UP000823749">
    <property type="component" value="Chromosome 2"/>
</dbReference>
<name>A0AAV6LD22_9ERIC</name>
<feature type="domain" description="MULE transposase" evidence="1">
    <location>
        <begin position="68"/>
        <end position="161"/>
    </location>
</feature>
<dbReference type="PANTHER" id="PTHR31973:SF187">
    <property type="entry name" value="MUTATOR TRANSPOSASE MUDRA PROTEIN"/>
    <property type="match status" value="1"/>
</dbReference>
<comment type="caution">
    <text evidence="2">The sequence shown here is derived from an EMBL/GenBank/DDBJ whole genome shotgun (WGS) entry which is preliminary data.</text>
</comment>